<dbReference type="Gene3D" id="3.40.1080.10">
    <property type="entry name" value="Glutaconate Coenzyme A-transferase"/>
    <property type="match status" value="1"/>
</dbReference>
<protein>
    <submittedName>
        <fullName evidence="1">Uncharacterized protein</fullName>
    </submittedName>
</protein>
<gene>
    <name evidence="1" type="ORF">METZ01_LOCUS451969</name>
</gene>
<reference evidence="1" key="1">
    <citation type="submission" date="2018-05" db="EMBL/GenBank/DDBJ databases">
        <authorList>
            <person name="Lanie J.A."/>
            <person name="Ng W.-L."/>
            <person name="Kazmierczak K.M."/>
            <person name="Andrzejewski T.M."/>
            <person name="Davidsen T.M."/>
            <person name="Wayne K.J."/>
            <person name="Tettelin H."/>
            <person name="Glass J.I."/>
            <person name="Rusch D."/>
            <person name="Podicherti R."/>
            <person name="Tsui H.-C.T."/>
            <person name="Winkler M.E."/>
        </authorList>
    </citation>
    <scope>NUCLEOTIDE SEQUENCE</scope>
</reference>
<dbReference type="EMBL" id="UINC01186749">
    <property type="protein sequence ID" value="SVD99115.1"/>
    <property type="molecule type" value="Genomic_DNA"/>
</dbReference>
<name>A0A382ZVQ8_9ZZZZ</name>
<accession>A0A382ZVQ8</accession>
<organism evidence="1">
    <name type="scientific">marine metagenome</name>
    <dbReference type="NCBI Taxonomy" id="408172"/>
    <lineage>
        <taxon>unclassified sequences</taxon>
        <taxon>metagenomes</taxon>
        <taxon>ecological metagenomes</taxon>
    </lineage>
</organism>
<evidence type="ECO:0000313" key="1">
    <source>
        <dbReference type="EMBL" id="SVD99115.1"/>
    </source>
</evidence>
<dbReference type="AlphaFoldDB" id="A0A382ZVQ8"/>
<dbReference type="SUPFAM" id="SSF100950">
    <property type="entry name" value="NagB/RpiA/CoA transferase-like"/>
    <property type="match status" value="1"/>
</dbReference>
<dbReference type="PANTHER" id="PTHR43293:SF3">
    <property type="entry name" value="CHOLESTEROL RING-CLEAVING HYDROLASE IPDB SUBUNIT"/>
    <property type="match status" value="1"/>
</dbReference>
<proteinExistence type="predicted"/>
<feature type="non-terminal residue" evidence="1">
    <location>
        <position position="1"/>
    </location>
</feature>
<feature type="non-terminal residue" evidence="1">
    <location>
        <position position="255"/>
    </location>
</feature>
<sequence>GHLVDGVIVTGDLENDHRHTNKYTFHEGLLKNGNYSKEAGPVTDPIYKQLIGLRALQEVQSSKNVILGQGVPELVGVFARKNSEKYGQMLTFMESGVLGGIPERRPDFGVALDPVAFLTQDNQFVGFNGGHIDTVVLSFVQFDEHGNVNVSLIGSEYYGCGGYIDICHAAKKIVFVGSFTAKGLDVTRNENTVTIEEEGSIPKAVTDVSQITFSPCMMEEKDQEIMIVTERCVFSVINNEVTITEIADGINLERD</sequence>
<dbReference type="PANTHER" id="PTHR43293">
    <property type="entry name" value="ACETATE COA-TRANSFERASE YDIF"/>
    <property type="match status" value="1"/>
</dbReference>
<dbReference type="InterPro" id="IPR037171">
    <property type="entry name" value="NagB/RpiA_transferase-like"/>
</dbReference>